<keyword evidence="2" id="KW-1185">Reference proteome</keyword>
<organism evidence="1 2">
    <name type="scientific">Sphingomonas populi</name>
    <dbReference type="NCBI Taxonomy" id="2484750"/>
    <lineage>
        <taxon>Bacteria</taxon>
        <taxon>Pseudomonadati</taxon>
        <taxon>Pseudomonadota</taxon>
        <taxon>Alphaproteobacteria</taxon>
        <taxon>Sphingomonadales</taxon>
        <taxon>Sphingomonadaceae</taxon>
        <taxon>Sphingomonas</taxon>
    </lineage>
</organism>
<evidence type="ECO:0000313" key="1">
    <source>
        <dbReference type="EMBL" id="RZF64757.1"/>
    </source>
</evidence>
<evidence type="ECO:0000313" key="2">
    <source>
        <dbReference type="Proteomes" id="UP000292085"/>
    </source>
</evidence>
<protein>
    <submittedName>
        <fullName evidence="1">Uncharacterized protein</fullName>
    </submittedName>
</protein>
<dbReference type="Proteomes" id="UP000292085">
    <property type="component" value="Unassembled WGS sequence"/>
</dbReference>
<comment type="caution">
    <text evidence="1">The sequence shown here is derived from an EMBL/GenBank/DDBJ whole genome shotgun (WGS) entry which is preliminary data.</text>
</comment>
<dbReference type="AlphaFoldDB" id="A0A4Q6Y5Q0"/>
<accession>A0A4Q6Y5Q0</accession>
<dbReference type="EMBL" id="SGIS01000011">
    <property type="protein sequence ID" value="RZF64757.1"/>
    <property type="molecule type" value="Genomic_DNA"/>
</dbReference>
<sequence>MKAAIRFTDVLLGQPVELDERADSGASLAERACSMVRQWSGAATASLVSMHPQDERFAPDRVAGRVMARHLDGSNRADVEILMRAQDRCARAVVRVALG</sequence>
<dbReference type="OrthoDB" id="7597048at2"/>
<gene>
    <name evidence="1" type="ORF">EWE75_09050</name>
</gene>
<dbReference type="RefSeq" id="WP_130156649.1">
    <property type="nucleotide sequence ID" value="NZ_SGIS01000011.1"/>
</dbReference>
<reference evidence="1 2" key="1">
    <citation type="submission" date="2019-02" db="EMBL/GenBank/DDBJ databases">
        <authorList>
            <person name="Li Y."/>
        </authorList>
    </citation>
    <scope>NUCLEOTIDE SEQUENCE [LARGE SCALE GENOMIC DNA]</scope>
    <source>
        <strain evidence="1 2">3-7</strain>
    </source>
</reference>
<name>A0A4Q6Y5Q0_9SPHN</name>
<proteinExistence type="predicted"/>